<keyword evidence="3" id="KW-1185">Reference proteome</keyword>
<proteinExistence type="predicted"/>
<evidence type="ECO:0000259" key="1">
    <source>
        <dbReference type="PROSITE" id="PS51498"/>
    </source>
</evidence>
<comment type="caution">
    <text evidence="2">The sequence shown here is derived from an EMBL/GenBank/DDBJ whole genome shotgun (WGS) entry which is preliminary data.</text>
</comment>
<dbReference type="InterPro" id="IPR023341">
    <property type="entry name" value="MABP"/>
</dbReference>
<dbReference type="RefSeq" id="WP_135496199.1">
    <property type="nucleotide sequence ID" value="NZ_SRLD01000003.1"/>
</dbReference>
<dbReference type="Proteomes" id="UP000297739">
    <property type="component" value="Unassembled WGS sequence"/>
</dbReference>
<dbReference type="GO" id="GO:0005737">
    <property type="term" value="C:cytoplasm"/>
    <property type="evidence" value="ECO:0007669"/>
    <property type="project" value="UniProtKB-ARBA"/>
</dbReference>
<dbReference type="OrthoDB" id="871500at2"/>
<reference evidence="2 3" key="1">
    <citation type="submission" date="2019-04" db="EMBL/GenBank/DDBJ databases">
        <authorList>
            <person name="Feng G."/>
            <person name="Zhang J."/>
            <person name="Zhu H."/>
        </authorList>
    </citation>
    <scope>NUCLEOTIDE SEQUENCE [LARGE SCALE GENOMIC DNA]</scope>
    <source>
        <strain evidence="2 3">JCM 17223</strain>
    </source>
</reference>
<dbReference type="EMBL" id="SRLD01000003">
    <property type="protein sequence ID" value="TGE19711.1"/>
    <property type="molecule type" value="Genomic_DNA"/>
</dbReference>
<dbReference type="AlphaFoldDB" id="A0A4Z0PRR0"/>
<sequence length="285" mass="30931">MVRPQARPQAHSVLAPTPAQARAAWLTFIEQVESGALQDPLGRYVRKGTLVTRGQQAQRRPKGEASRGLHVALLPQDGGEVYTMLPDDPCCPSSGPTVAYSIFTQSTGTGGSGQIHDLKLIANSSTSANNAPTGYVKLNADLNRGASGAFIYLCFTRDPAFVLKGLEYHQNFPYTAPTDVLTSFEAKFGSFSNFPSNSTHFYNIWAPNQYSYAHWDLVDLNAGAGGEYIYSFQSKNPAVSNYKYISQVGILSGSSSAIQPPSGWEKYPQDLNAGAGGDFIYFCYR</sequence>
<accession>A0A4Z0PRR0</accession>
<feature type="domain" description="MABP" evidence="1">
    <location>
        <begin position="112"/>
        <end position="285"/>
    </location>
</feature>
<gene>
    <name evidence="2" type="ORF">E5J99_02825</name>
</gene>
<evidence type="ECO:0000313" key="3">
    <source>
        <dbReference type="Proteomes" id="UP000297739"/>
    </source>
</evidence>
<organism evidence="2 3">
    <name type="scientific">Hymenobacter elongatus</name>
    <dbReference type="NCBI Taxonomy" id="877208"/>
    <lineage>
        <taxon>Bacteria</taxon>
        <taxon>Pseudomonadati</taxon>
        <taxon>Bacteroidota</taxon>
        <taxon>Cytophagia</taxon>
        <taxon>Cytophagales</taxon>
        <taxon>Hymenobacteraceae</taxon>
        <taxon>Hymenobacter</taxon>
    </lineage>
</organism>
<name>A0A4Z0PRR0_9BACT</name>
<protein>
    <recommendedName>
        <fullName evidence="1">MABP domain-containing protein</fullName>
    </recommendedName>
</protein>
<evidence type="ECO:0000313" key="2">
    <source>
        <dbReference type="EMBL" id="TGE19711.1"/>
    </source>
</evidence>
<dbReference type="Gene3D" id="2.100.10.50">
    <property type="match status" value="2"/>
</dbReference>
<dbReference type="PROSITE" id="PS51498">
    <property type="entry name" value="MABP"/>
    <property type="match status" value="1"/>
</dbReference>